<comment type="caution">
    <text evidence="1">The sequence shown here is derived from an EMBL/GenBank/DDBJ whole genome shotgun (WGS) entry which is preliminary data.</text>
</comment>
<protein>
    <submittedName>
        <fullName evidence="1">Uncharacterized protein</fullName>
    </submittedName>
</protein>
<dbReference type="EMBL" id="NTME01000022">
    <property type="protein sequence ID" value="PBJ93884.1"/>
    <property type="molecule type" value="Genomic_DNA"/>
</dbReference>
<accession>A0A2A3M1L3</accession>
<gene>
    <name evidence="1" type="ORF">CMV24_19610</name>
</gene>
<dbReference type="RefSeq" id="WP_023383753.1">
    <property type="nucleotide sequence ID" value="NZ_NTME01000022.1"/>
</dbReference>
<dbReference type="AlphaFoldDB" id="A0A2A3M1L3"/>
<evidence type="ECO:0000313" key="2">
    <source>
        <dbReference type="Proteomes" id="UP000218102"/>
    </source>
</evidence>
<sequence>MQFQPAFEQMRAIVEADDCLLRGFKQDFYQFDLLHLTKTGTVGGRYVWVIRENGTHLASLGLHPKLTEFVECALDMKEALQVFEITLLKDGAATIKPISVEMGRDLLRHQQYKFEGRHIKRGGRLVALVDIEVLYNRGQYGGTVTFSFESTPSRDEETDFKQIALCLFQQKAQSLFACMDHVTFQTRNLAA</sequence>
<reference evidence="1 2" key="1">
    <citation type="submission" date="2017-09" db="EMBL/GenBank/DDBJ databases">
        <authorList>
            <person name="Ehlers B."/>
            <person name="Leendertz F.H."/>
        </authorList>
    </citation>
    <scope>NUCLEOTIDE SEQUENCE [LARGE SCALE GENOMIC DNA]</scope>
    <source>
        <strain evidence="1 2">DJ-1</strain>
    </source>
</reference>
<organism evidence="1 2">
    <name type="scientific">Pseudomonas plecoglossicida</name>
    <dbReference type="NCBI Taxonomy" id="70775"/>
    <lineage>
        <taxon>Bacteria</taxon>
        <taxon>Pseudomonadati</taxon>
        <taxon>Pseudomonadota</taxon>
        <taxon>Gammaproteobacteria</taxon>
        <taxon>Pseudomonadales</taxon>
        <taxon>Pseudomonadaceae</taxon>
        <taxon>Pseudomonas</taxon>
    </lineage>
</organism>
<evidence type="ECO:0000313" key="1">
    <source>
        <dbReference type="EMBL" id="PBJ93884.1"/>
    </source>
</evidence>
<dbReference type="Proteomes" id="UP000218102">
    <property type="component" value="Unassembled WGS sequence"/>
</dbReference>
<name>A0A2A3M1L3_PSEDL</name>
<proteinExistence type="predicted"/>